<dbReference type="SUPFAM" id="SSF103473">
    <property type="entry name" value="MFS general substrate transporter"/>
    <property type="match status" value="1"/>
</dbReference>
<feature type="transmembrane region" description="Helical" evidence="5">
    <location>
        <begin position="287"/>
        <end position="304"/>
    </location>
</feature>
<dbReference type="PANTHER" id="PTHR10924">
    <property type="entry name" value="MAJOR FACILITATOR SUPERFAMILY PROTEIN-RELATED"/>
    <property type="match status" value="1"/>
</dbReference>
<keyword evidence="4 5" id="KW-0472">Membrane</keyword>
<dbReference type="GO" id="GO:0020037">
    <property type="term" value="F:heme binding"/>
    <property type="evidence" value="ECO:0007669"/>
    <property type="project" value="TreeGrafter"/>
</dbReference>
<dbReference type="GO" id="GO:0097037">
    <property type="term" value="P:heme export"/>
    <property type="evidence" value="ECO:0007669"/>
    <property type="project" value="TreeGrafter"/>
</dbReference>
<feature type="transmembrane region" description="Helical" evidence="5">
    <location>
        <begin position="93"/>
        <end position="113"/>
    </location>
</feature>
<feature type="transmembrane region" description="Helical" evidence="5">
    <location>
        <begin position="245"/>
        <end position="266"/>
    </location>
</feature>
<comment type="subcellular location">
    <subcellularLocation>
        <location evidence="1">Membrane</location>
        <topology evidence="1">Multi-pass membrane protein</topology>
    </subcellularLocation>
</comment>
<dbReference type="InterPro" id="IPR036259">
    <property type="entry name" value="MFS_trans_sf"/>
</dbReference>
<dbReference type="GO" id="GO:0016020">
    <property type="term" value="C:membrane"/>
    <property type="evidence" value="ECO:0007669"/>
    <property type="project" value="UniProtKB-SubCell"/>
</dbReference>
<comment type="caution">
    <text evidence="6">The sequence shown here is derived from an EMBL/GenBank/DDBJ whole genome shotgun (WGS) entry which is preliminary data.</text>
</comment>
<organism evidence="6 7">
    <name type="scientific">Henosepilachna vigintioctopunctata</name>
    <dbReference type="NCBI Taxonomy" id="420089"/>
    <lineage>
        <taxon>Eukaryota</taxon>
        <taxon>Metazoa</taxon>
        <taxon>Ecdysozoa</taxon>
        <taxon>Arthropoda</taxon>
        <taxon>Hexapoda</taxon>
        <taxon>Insecta</taxon>
        <taxon>Pterygota</taxon>
        <taxon>Neoptera</taxon>
        <taxon>Endopterygota</taxon>
        <taxon>Coleoptera</taxon>
        <taxon>Polyphaga</taxon>
        <taxon>Cucujiformia</taxon>
        <taxon>Coccinelloidea</taxon>
        <taxon>Coccinellidae</taxon>
        <taxon>Epilachninae</taxon>
        <taxon>Epilachnini</taxon>
        <taxon>Henosepilachna</taxon>
    </lineage>
</organism>
<evidence type="ECO:0000313" key="6">
    <source>
        <dbReference type="EMBL" id="KAK9879956.1"/>
    </source>
</evidence>
<dbReference type="InterPro" id="IPR049680">
    <property type="entry name" value="FLVCR1-2_SLC49-like"/>
</dbReference>
<dbReference type="Gene3D" id="1.20.1250.20">
    <property type="entry name" value="MFS general substrate transporter like domains"/>
    <property type="match status" value="1"/>
</dbReference>
<name>A0AAW1U8M8_9CUCU</name>
<evidence type="ECO:0000256" key="2">
    <source>
        <dbReference type="ARBA" id="ARBA00022692"/>
    </source>
</evidence>
<dbReference type="InterPro" id="IPR011701">
    <property type="entry name" value="MFS"/>
</dbReference>
<feature type="transmembrane region" description="Helical" evidence="5">
    <location>
        <begin position="185"/>
        <end position="208"/>
    </location>
</feature>
<evidence type="ECO:0000256" key="1">
    <source>
        <dbReference type="ARBA" id="ARBA00004141"/>
    </source>
</evidence>
<protein>
    <submittedName>
        <fullName evidence="6">Uncharacterized protein</fullName>
    </submittedName>
</protein>
<sequence>MTVVGTLIKLFAVQKDRFYLNIISQSICGIAQVFMLSIPSKVANTWFGAGEVSTACAIGVTWTQIGLALGALLPTLMVPNVKDDAEVAAGFTSLFILDNIASITMFVVVLFCFRSSPDSPPSQSQELKINNNREIEIEYKGSFAKLLQERDFILVLICFGASYGNWNSMGIMINEIYLSFFPENGKYLGILVLVGILSGGVFGTLLFGYILDKTHQYKKVSFCVLALNCIFWICLSISFQLQSEIGSFIFIPAFGFTSGSLMVITYEFAIETSYPNPEELSTGLMNAAIYLFAIFNVIILEMVFKMAGILAGQILMAIDYSACAALVLLISSDLKRRKANLLEHPLKNYGSSDE</sequence>
<gene>
    <name evidence="6" type="ORF">WA026_008466</name>
</gene>
<dbReference type="Pfam" id="PF07690">
    <property type="entry name" value="MFS_1"/>
    <property type="match status" value="1"/>
</dbReference>
<feature type="transmembrane region" description="Helical" evidence="5">
    <location>
        <begin position="310"/>
        <end position="330"/>
    </location>
</feature>
<feature type="transmembrane region" description="Helical" evidence="5">
    <location>
        <begin position="152"/>
        <end position="173"/>
    </location>
</feature>
<dbReference type="Proteomes" id="UP001431783">
    <property type="component" value="Unassembled WGS sequence"/>
</dbReference>
<dbReference type="AlphaFoldDB" id="A0AAW1U8M8"/>
<keyword evidence="2 5" id="KW-0812">Transmembrane</keyword>
<dbReference type="EMBL" id="JARQZJ010000063">
    <property type="protein sequence ID" value="KAK9879956.1"/>
    <property type="molecule type" value="Genomic_DNA"/>
</dbReference>
<proteinExistence type="predicted"/>
<keyword evidence="7" id="KW-1185">Reference proteome</keyword>
<evidence type="ECO:0000313" key="7">
    <source>
        <dbReference type="Proteomes" id="UP001431783"/>
    </source>
</evidence>
<feature type="transmembrane region" description="Helical" evidence="5">
    <location>
        <begin position="220"/>
        <end position="239"/>
    </location>
</feature>
<evidence type="ECO:0000256" key="3">
    <source>
        <dbReference type="ARBA" id="ARBA00022989"/>
    </source>
</evidence>
<evidence type="ECO:0000256" key="4">
    <source>
        <dbReference type="ARBA" id="ARBA00023136"/>
    </source>
</evidence>
<keyword evidence="3 5" id="KW-1133">Transmembrane helix</keyword>
<feature type="transmembrane region" description="Helical" evidence="5">
    <location>
        <begin position="52"/>
        <end position="73"/>
    </location>
</feature>
<evidence type="ECO:0000256" key="5">
    <source>
        <dbReference type="SAM" id="Phobius"/>
    </source>
</evidence>
<dbReference type="PANTHER" id="PTHR10924:SF4">
    <property type="entry name" value="GH15861P"/>
    <property type="match status" value="1"/>
</dbReference>
<dbReference type="GO" id="GO:0015232">
    <property type="term" value="F:heme transmembrane transporter activity"/>
    <property type="evidence" value="ECO:0007669"/>
    <property type="project" value="TreeGrafter"/>
</dbReference>
<reference evidence="6 7" key="1">
    <citation type="submission" date="2023-03" db="EMBL/GenBank/DDBJ databases">
        <title>Genome insight into feeding habits of ladybird beetles.</title>
        <authorList>
            <person name="Li H.-S."/>
            <person name="Huang Y.-H."/>
            <person name="Pang H."/>
        </authorList>
    </citation>
    <scope>NUCLEOTIDE SEQUENCE [LARGE SCALE GENOMIC DNA]</scope>
    <source>
        <strain evidence="6">SYSU_2023b</strain>
        <tissue evidence="6">Whole body</tissue>
    </source>
</reference>
<accession>A0AAW1U8M8</accession>